<dbReference type="PRINTS" id="PR00577">
    <property type="entry name" value="OPSINRH3RH4"/>
</dbReference>
<reference evidence="19" key="1">
    <citation type="journal article" date="2017" name="Sci. Rep.">
        <title>Overcoming the loss of blue sensitivity through opsin duplication in the largest animal group, beetles.</title>
        <authorList>
            <person name="Sharkey C.R."/>
            <person name="Fujimoto M.S."/>
            <person name="Lord N.P."/>
            <person name="Shin S."/>
            <person name="McKenna D.D."/>
            <person name="Suvorov A."/>
            <person name="Martin G.J."/>
            <person name="Bybee S.M."/>
        </authorList>
    </citation>
    <scope>NUCLEOTIDE SEQUENCE</scope>
</reference>
<keyword evidence="13" id="KW-0325">Glycoprotein</keyword>
<evidence type="ECO:0000256" key="4">
    <source>
        <dbReference type="ARBA" id="ARBA00022606"/>
    </source>
</evidence>
<organism evidence="19">
    <name type="scientific">Anorus arizonicus</name>
    <dbReference type="NCBI Taxonomy" id="1661808"/>
    <lineage>
        <taxon>Eukaryota</taxon>
        <taxon>Metazoa</taxon>
        <taxon>Ecdysozoa</taxon>
        <taxon>Arthropoda</taxon>
        <taxon>Hexapoda</taxon>
        <taxon>Insecta</taxon>
        <taxon>Pterygota</taxon>
        <taxon>Neoptera</taxon>
        <taxon>Endopterygota</taxon>
        <taxon>Coleoptera</taxon>
        <taxon>Polyphaga</taxon>
        <taxon>Elateriformia</taxon>
        <taxon>Dascilloidea</taxon>
        <taxon>Dascillidae</taxon>
        <taxon>Anorus</taxon>
    </lineage>
</organism>
<evidence type="ECO:0000256" key="14">
    <source>
        <dbReference type="ARBA" id="ARBA00023224"/>
    </source>
</evidence>
<dbReference type="PROSITE" id="PS00237">
    <property type="entry name" value="G_PROTEIN_RECEP_F1_1"/>
    <property type="match status" value="1"/>
</dbReference>
<evidence type="ECO:0000256" key="15">
    <source>
        <dbReference type="ARBA" id="ARBA00023305"/>
    </source>
</evidence>
<evidence type="ECO:0000256" key="1">
    <source>
        <dbReference type="ARBA" id="ARBA00004141"/>
    </source>
</evidence>
<dbReference type="PANTHER" id="PTHR24240">
    <property type="entry name" value="OPSIN"/>
    <property type="match status" value="1"/>
</dbReference>
<evidence type="ECO:0000256" key="2">
    <source>
        <dbReference type="ARBA" id="ARBA00010663"/>
    </source>
</evidence>
<feature type="transmembrane region" description="Helical" evidence="17">
    <location>
        <begin position="58"/>
        <end position="84"/>
    </location>
</feature>
<dbReference type="PRINTS" id="PR00237">
    <property type="entry name" value="GPCRRHODOPSN"/>
</dbReference>
<dbReference type="InterPro" id="IPR000276">
    <property type="entry name" value="GPCR_Rhodpsn"/>
</dbReference>
<feature type="transmembrane region" description="Helical" evidence="17">
    <location>
        <begin position="286"/>
        <end position="310"/>
    </location>
</feature>
<dbReference type="AlphaFoldDB" id="A0A1P8SF18"/>
<dbReference type="FunFam" id="1.20.1070.10:FF:000044">
    <property type="entry name" value="Opsin, ultraviolet-sensitive"/>
    <property type="match status" value="1"/>
</dbReference>
<dbReference type="SUPFAM" id="SSF81321">
    <property type="entry name" value="Family A G protein-coupled receptor-like"/>
    <property type="match status" value="1"/>
</dbReference>
<feature type="transmembrane region" description="Helical" evidence="17">
    <location>
        <begin position="221"/>
        <end position="242"/>
    </location>
</feature>
<evidence type="ECO:0000256" key="10">
    <source>
        <dbReference type="ARBA" id="ARBA00023136"/>
    </source>
</evidence>
<dbReference type="InterPro" id="IPR001760">
    <property type="entry name" value="Opsin"/>
</dbReference>
<feature type="domain" description="G-protein coupled receptors family 1 profile" evidence="18">
    <location>
        <begin position="76"/>
        <end position="339"/>
    </location>
</feature>
<evidence type="ECO:0000256" key="16">
    <source>
        <dbReference type="RuleBase" id="RU000688"/>
    </source>
</evidence>
<dbReference type="GO" id="GO:0009881">
    <property type="term" value="F:photoreceptor activity"/>
    <property type="evidence" value="ECO:0007669"/>
    <property type="project" value="UniProtKB-KW"/>
</dbReference>
<evidence type="ECO:0000256" key="9">
    <source>
        <dbReference type="ARBA" id="ARBA00023040"/>
    </source>
</evidence>
<keyword evidence="4" id="KW-0716">Sensory transduction</keyword>
<keyword evidence="11" id="KW-1015">Disulfide bond</keyword>
<dbReference type="Pfam" id="PF00001">
    <property type="entry name" value="7tm_1"/>
    <property type="match status" value="1"/>
</dbReference>
<keyword evidence="6" id="KW-0681">Retinal protein</keyword>
<evidence type="ECO:0000256" key="8">
    <source>
        <dbReference type="ARBA" id="ARBA00022991"/>
    </source>
</evidence>
<feature type="transmembrane region" description="Helical" evidence="17">
    <location>
        <begin position="132"/>
        <end position="152"/>
    </location>
</feature>
<evidence type="ECO:0000256" key="11">
    <source>
        <dbReference type="ARBA" id="ARBA00023157"/>
    </source>
</evidence>
<evidence type="ECO:0000256" key="7">
    <source>
        <dbReference type="ARBA" id="ARBA00022989"/>
    </source>
</evidence>
<evidence type="ECO:0000259" key="18">
    <source>
        <dbReference type="PROSITE" id="PS50262"/>
    </source>
</evidence>
<proteinExistence type="evidence at transcript level"/>
<evidence type="ECO:0000256" key="12">
    <source>
        <dbReference type="ARBA" id="ARBA00023170"/>
    </source>
</evidence>
<protein>
    <submittedName>
        <fullName evidence="19">Ultraviolet sensitive opsin</fullName>
    </submittedName>
</protein>
<evidence type="ECO:0000256" key="5">
    <source>
        <dbReference type="ARBA" id="ARBA00022692"/>
    </source>
</evidence>
<name>A0A1P8SF18_9COLE</name>
<feature type="transmembrane region" description="Helical" evidence="17">
    <location>
        <begin position="96"/>
        <end position="120"/>
    </location>
</feature>
<keyword evidence="3" id="KW-0600">Photoreceptor protein</keyword>
<keyword evidence="12 16" id="KW-0675">Receptor</keyword>
<dbReference type="PROSITE" id="PS50262">
    <property type="entry name" value="G_PROTEIN_RECEP_F1_2"/>
    <property type="match status" value="1"/>
</dbReference>
<dbReference type="InterPro" id="IPR017452">
    <property type="entry name" value="GPCR_Rhodpsn_7TM"/>
</dbReference>
<evidence type="ECO:0000256" key="6">
    <source>
        <dbReference type="ARBA" id="ARBA00022925"/>
    </source>
</evidence>
<sequence length="385" mass="43227">MVTMFPINWTQITVNKRLASASRYAETEPHLLAWNIPPEELVHIPEHWLHYSEPEASLHFLLALLYIGFFFMAIIGNGLVIWVFSSAKTLRTPSNIFVVNLAFCDFFMMLKAPIFIYNSFNRGYAAGHIGCQIFAFIGSLSGIGAGMTNACIAYDRYTTIAKPFDGKLTTTKALVLVIFIWVYTIPWGILPLIEVWGRFVPEGFLTSCTFDYLMDTFDNHMFVAVIFVFSYVIPMSLIIYYYSQIVSHVVDHEKALREQAKKMNVASLRSNQNQANQSTEIRIAKVAIVICSLFVASWTPYAVLAMIGAFGDQSLLTPGVTMIPACACKFVACLDPYVYALSHPRFRIELQNKLPWLAIKETVASDTQSVATETTQAAQSPPQET</sequence>
<keyword evidence="9 16" id="KW-0297">G-protein coupled receptor</keyword>
<keyword evidence="10 17" id="KW-0472">Membrane</keyword>
<keyword evidence="15" id="KW-0844">Vision</keyword>
<evidence type="ECO:0000256" key="3">
    <source>
        <dbReference type="ARBA" id="ARBA00022543"/>
    </source>
</evidence>
<evidence type="ECO:0000256" key="13">
    <source>
        <dbReference type="ARBA" id="ARBA00023180"/>
    </source>
</evidence>
<dbReference type="CDD" id="cd15079">
    <property type="entry name" value="7tmA_photoreceptors_insect"/>
    <property type="match status" value="1"/>
</dbReference>
<dbReference type="GO" id="GO:0007602">
    <property type="term" value="P:phototransduction"/>
    <property type="evidence" value="ECO:0007669"/>
    <property type="project" value="UniProtKB-KW"/>
</dbReference>
<keyword evidence="14 16" id="KW-0807">Transducer</keyword>
<accession>A0A1P8SF18</accession>
<dbReference type="GO" id="GO:0016020">
    <property type="term" value="C:membrane"/>
    <property type="evidence" value="ECO:0007669"/>
    <property type="project" value="UniProtKB-SubCell"/>
</dbReference>
<keyword evidence="7 17" id="KW-1133">Transmembrane helix</keyword>
<evidence type="ECO:0000256" key="17">
    <source>
        <dbReference type="SAM" id="Phobius"/>
    </source>
</evidence>
<comment type="similarity">
    <text evidence="2 16">Belongs to the G-protein coupled receptor 1 family.</text>
</comment>
<dbReference type="Gene3D" id="1.20.1070.10">
    <property type="entry name" value="Rhodopsin 7-helix transmembrane proteins"/>
    <property type="match status" value="1"/>
</dbReference>
<feature type="transmembrane region" description="Helical" evidence="17">
    <location>
        <begin position="322"/>
        <end position="341"/>
    </location>
</feature>
<dbReference type="InterPro" id="IPR050125">
    <property type="entry name" value="GPCR_opsins"/>
</dbReference>
<feature type="transmembrane region" description="Helical" evidence="17">
    <location>
        <begin position="173"/>
        <end position="193"/>
    </location>
</feature>
<keyword evidence="5 16" id="KW-0812">Transmembrane</keyword>
<keyword evidence="8" id="KW-0157">Chromophore</keyword>
<comment type="subcellular location">
    <subcellularLocation>
        <location evidence="1">Membrane</location>
        <topology evidence="1">Multi-pass membrane protein</topology>
    </subcellularLocation>
</comment>
<evidence type="ECO:0000313" key="19">
    <source>
        <dbReference type="EMBL" id="APY20491.1"/>
    </source>
</evidence>
<dbReference type="GO" id="GO:0004930">
    <property type="term" value="F:G protein-coupled receptor activity"/>
    <property type="evidence" value="ECO:0007669"/>
    <property type="project" value="UniProtKB-KW"/>
</dbReference>
<dbReference type="GO" id="GO:0007601">
    <property type="term" value="P:visual perception"/>
    <property type="evidence" value="ECO:0007669"/>
    <property type="project" value="UniProtKB-KW"/>
</dbReference>
<dbReference type="EMBL" id="KY368183">
    <property type="protein sequence ID" value="APY20491.1"/>
    <property type="molecule type" value="mRNA"/>
</dbReference>